<dbReference type="CDD" id="cd02516">
    <property type="entry name" value="CDP-ME_synthetase"/>
    <property type="match status" value="1"/>
</dbReference>
<dbReference type="SUPFAM" id="SSF53448">
    <property type="entry name" value="Nucleotide-diphospho-sugar transferases"/>
    <property type="match status" value="1"/>
</dbReference>
<dbReference type="RefSeq" id="WP_379663139.1">
    <property type="nucleotide sequence ID" value="NZ_JBHUDG010000019.1"/>
</dbReference>
<dbReference type="EMBL" id="JBHUDG010000019">
    <property type="protein sequence ID" value="MFD1630763.1"/>
    <property type="molecule type" value="Genomic_DNA"/>
</dbReference>
<evidence type="ECO:0000313" key="5">
    <source>
        <dbReference type="Proteomes" id="UP001597118"/>
    </source>
</evidence>
<sequence>MDYRFFAIIVAGGSGKRMNSTTPKQFLLINNKPIIVHTIEKFLQSAYSPEIVLVLSEKDQHYWNELSKTSSLNTNYHFASGGAERFFSVKNGLEKVNDLLKPREKAIIAIHDAVRPLVSTETIDKCFTAAKDKGNGISYAPSKDSVRIIDPHTSSNRSVPRQQIALIQTPQSFDYDLLKKAYLQEYNENFTDDASVVEAAGYPINLVEGDVFNIKITYPEDIILAKTLLEES</sequence>
<dbReference type="InterPro" id="IPR029044">
    <property type="entry name" value="Nucleotide-diphossugar_trans"/>
</dbReference>
<dbReference type="Proteomes" id="UP001597118">
    <property type="component" value="Unassembled WGS sequence"/>
</dbReference>
<reference evidence="5" key="1">
    <citation type="journal article" date="2019" name="Int. J. Syst. Evol. Microbiol.">
        <title>The Global Catalogue of Microorganisms (GCM) 10K type strain sequencing project: providing services to taxonomists for standard genome sequencing and annotation.</title>
        <authorList>
            <consortium name="The Broad Institute Genomics Platform"/>
            <consortium name="The Broad Institute Genome Sequencing Center for Infectious Disease"/>
            <person name="Wu L."/>
            <person name="Ma J."/>
        </authorList>
    </citation>
    <scope>NUCLEOTIDE SEQUENCE [LARGE SCALE GENOMIC DNA]</scope>
    <source>
        <strain evidence="5">CCUG 53762</strain>
    </source>
</reference>
<dbReference type="NCBIfam" id="NF001186">
    <property type="entry name" value="PRK00155.2-3"/>
    <property type="match status" value="1"/>
</dbReference>
<gene>
    <name evidence="3" type="primary">ispD</name>
    <name evidence="4" type="ORF">ACFSAH_12810</name>
</gene>
<dbReference type="HAMAP" id="MF_00108">
    <property type="entry name" value="IspD"/>
    <property type="match status" value="1"/>
</dbReference>
<dbReference type="NCBIfam" id="TIGR00453">
    <property type="entry name" value="ispD"/>
    <property type="match status" value="1"/>
</dbReference>
<dbReference type="Pfam" id="PF01128">
    <property type="entry name" value="IspD"/>
    <property type="match status" value="1"/>
</dbReference>
<dbReference type="PANTHER" id="PTHR32125">
    <property type="entry name" value="2-C-METHYL-D-ERYTHRITOL 4-PHOSPHATE CYTIDYLYLTRANSFERASE, CHLOROPLASTIC"/>
    <property type="match status" value="1"/>
</dbReference>
<dbReference type="InterPro" id="IPR001228">
    <property type="entry name" value="IspD"/>
</dbReference>
<feature type="site" description="Positions MEP for the nucleophilic attack" evidence="3">
    <location>
        <position position="161"/>
    </location>
</feature>
<accession>A0ABW4IDF7</accession>
<dbReference type="PANTHER" id="PTHR32125:SF4">
    <property type="entry name" value="2-C-METHYL-D-ERYTHRITOL 4-PHOSPHATE CYTIDYLYLTRANSFERASE, CHLOROPLASTIC"/>
    <property type="match status" value="1"/>
</dbReference>
<feature type="site" description="Transition state stabilizer" evidence="3">
    <location>
        <position position="17"/>
    </location>
</feature>
<dbReference type="Gene3D" id="3.90.550.10">
    <property type="entry name" value="Spore Coat Polysaccharide Biosynthesis Protein SpsA, Chain A"/>
    <property type="match status" value="1"/>
</dbReference>
<dbReference type="EC" id="2.7.7.60" evidence="3"/>
<keyword evidence="1 3" id="KW-0808">Transferase</keyword>
<comment type="similarity">
    <text evidence="3">Belongs to the IspD/TarI cytidylyltransferase family. IspD subfamily.</text>
</comment>
<keyword evidence="2 3" id="KW-0548">Nucleotidyltransferase</keyword>
<proteinExistence type="inferred from homology"/>
<evidence type="ECO:0000313" key="4">
    <source>
        <dbReference type="EMBL" id="MFD1630763.1"/>
    </source>
</evidence>
<comment type="caution">
    <text evidence="4">The sequence shown here is derived from an EMBL/GenBank/DDBJ whole genome shotgun (WGS) entry which is preliminary data.</text>
</comment>
<evidence type="ECO:0000256" key="1">
    <source>
        <dbReference type="ARBA" id="ARBA00022679"/>
    </source>
</evidence>
<organism evidence="4 5">
    <name type="scientific">Pseudopedobacter beijingensis</name>
    <dbReference type="NCBI Taxonomy" id="1207056"/>
    <lineage>
        <taxon>Bacteria</taxon>
        <taxon>Pseudomonadati</taxon>
        <taxon>Bacteroidota</taxon>
        <taxon>Sphingobacteriia</taxon>
        <taxon>Sphingobacteriales</taxon>
        <taxon>Sphingobacteriaceae</taxon>
        <taxon>Pseudopedobacter</taxon>
    </lineage>
</organism>
<comment type="catalytic activity">
    <reaction evidence="3">
        <text>2-C-methyl-D-erythritol 4-phosphate + CTP + H(+) = 4-CDP-2-C-methyl-D-erythritol + diphosphate</text>
        <dbReference type="Rhea" id="RHEA:13429"/>
        <dbReference type="ChEBI" id="CHEBI:15378"/>
        <dbReference type="ChEBI" id="CHEBI:33019"/>
        <dbReference type="ChEBI" id="CHEBI:37563"/>
        <dbReference type="ChEBI" id="CHEBI:57823"/>
        <dbReference type="ChEBI" id="CHEBI:58262"/>
        <dbReference type="EC" id="2.7.7.60"/>
    </reaction>
</comment>
<feature type="site" description="Positions MEP for the nucleophilic attack" evidence="3">
    <location>
        <position position="215"/>
    </location>
</feature>
<feature type="site" description="Transition state stabilizer" evidence="3">
    <location>
        <position position="24"/>
    </location>
</feature>
<evidence type="ECO:0000256" key="3">
    <source>
        <dbReference type="HAMAP-Rule" id="MF_00108"/>
    </source>
</evidence>
<keyword evidence="5" id="KW-1185">Reference proteome</keyword>
<comment type="pathway">
    <text evidence="3">Isoprenoid biosynthesis; isopentenyl diphosphate biosynthesis via DXP pathway; isopentenyl diphosphate from 1-deoxy-D-xylulose 5-phosphate: step 2/6.</text>
</comment>
<dbReference type="InterPro" id="IPR034683">
    <property type="entry name" value="IspD/TarI"/>
</dbReference>
<evidence type="ECO:0000256" key="2">
    <source>
        <dbReference type="ARBA" id="ARBA00022695"/>
    </source>
</evidence>
<protein>
    <recommendedName>
        <fullName evidence="3">2-C-methyl-D-erythritol 4-phosphate cytidylyltransferase</fullName>
        <ecNumber evidence="3">2.7.7.60</ecNumber>
    </recommendedName>
    <alternativeName>
        <fullName evidence="3">4-diphosphocytidyl-2C-methyl-D-erythritol synthase</fullName>
    </alternativeName>
    <alternativeName>
        <fullName evidence="3">MEP cytidylyltransferase</fullName>
        <shortName evidence="3">MCT</shortName>
    </alternativeName>
</protein>
<dbReference type="GO" id="GO:0050518">
    <property type="term" value="F:2-C-methyl-D-erythritol 4-phosphate cytidylyltransferase activity"/>
    <property type="evidence" value="ECO:0007669"/>
    <property type="project" value="UniProtKB-EC"/>
</dbReference>
<dbReference type="InterPro" id="IPR050088">
    <property type="entry name" value="IspD/TarI_cytidylyltransf_bact"/>
</dbReference>
<comment type="function">
    <text evidence="3">Catalyzes the formation of 4-diphosphocytidyl-2-C-methyl-D-erythritol from CTP and 2-C-methyl-D-erythritol 4-phosphate (MEP).</text>
</comment>
<name>A0ABW4IDF7_9SPHI</name>
<keyword evidence="3" id="KW-0414">Isoprene biosynthesis</keyword>